<name>X0VRX4_9ZZZZ</name>
<protein>
    <submittedName>
        <fullName evidence="1">Uncharacterized protein</fullName>
    </submittedName>
</protein>
<organism evidence="1">
    <name type="scientific">marine sediment metagenome</name>
    <dbReference type="NCBI Taxonomy" id="412755"/>
    <lineage>
        <taxon>unclassified sequences</taxon>
        <taxon>metagenomes</taxon>
        <taxon>ecological metagenomes</taxon>
    </lineage>
</organism>
<comment type="caution">
    <text evidence="1">The sequence shown here is derived from an EMBL/GenBank/DDBJ whole genome shotgun (WGS) entry which is preliminary data.</text>
</comment>
<accession>X0VRX4</accession>
<dbReference type="AlphaFoldDB" id="X0VRX4"/>
<proteinExistence type="predicted"/>
<reference evidence="1" key="1">
    <citation type="journal article" date="2014" name="Front. Microbiol.">
        <title>High frequency of phylogenetically diverse reductive dehalogenase-homologous genes in deep subseafloor sedimentary metagenomes.</title>
        <authorList>
            <person name="Kawai M."/>
            <person name="Futagami T."/>
            <person name="Toyoda A."/>
            <person name="Takaki Y."/>
            <person name="Nishi S."/>
            <person name="Hori S."/>
            <person name="Arai W."/>
            <person name="Tsubouchi T."/>
            <person name="Morono Y."/>
            <person name="Uchiyama I."/>
            <person name="Ito T."/>
            <person name="Fujiyama A."/>
            <person name="Inagaki F."/>
            <person name="Takami H."/>
        </authorList>
    </citation>
    <scope>NUCLEOTIDE SEQUENCE</scope>
    <source>
        <strain evidence="1">Expedition CK06-06</strain>
    </source>
</reference>
<gene>
    <name evidence="1" type="ORF">S01H1_57834</name>
</gene>
<dbReference type="EMBL" id="BARS01037743">
    <property type="protein sequence ID" value="GAG15218.1"/>
    <property type="molecule type" value="Genomic_DNA"/>
</dbReference>
<evidence type="ECO:0000313" key="1">
    <source>
        <dbReference type="EMBL" id="GAG15218.1"/>
    </source>
</evidence>
<sequence length="67" mass="8000">MTKRKYKQGHVIDSIGYLNIVIKVNKMFDLPIYLRDRAISPKWFENMTLNTLNCMIKRKSIREAIKL</sequence>